<protein>
    <submittedName>
        <fullName evidence="1">Uncharacterized protein</fullName>
    </submittedName>
</protein>
<evidence type="ECO:0000313" key="1">
    <source>
        <dbReference type="EMBL" id="TKK91578.1"/>
    </source>
</evidence>
<reference evidence="1 2" key="1">
    <citation type="submission" date="2019-04" db="EMBL/GenBank/DDBJ databases">
        <title>Herbidospora sp. NEAU-GS14.nov., a novel actinomycete isolated from soil.</title>
        <authorList>
            <person name="Han L."/>
        </authorList>
    </citation>
    <scope>NUCLEOTIDE SEQUENCE [LARGE SCALE GENOMIC DNA]</scope>
    <source>
        <strain evidence="1 2">NEAU-GS14</strain>
    </source>
</reference>
<name>A0A4U3MPF5_9ACTN</name>
<proteinExistence type="predicted"/>
<keyword evidence="2" id="KW-1185">Reference proteome</keyword>
<evidence type="ECO:0000313" key="2">
    <source>
        <dbReference type="Proteomes" id="UP000308705"/>
    </source>
</evidence>
<dbReference type="EMBL" id="SZQA01000001">
    <property type="protein sequence ID" value="TKK91578.1"/>
    <property type="molecule type" value="Genomic_DNA"/>
</dbReference>
<accession>A0A4U3MPF5</accession>
<dbReference type="RefSeq" id="WP_137245264.1">
    <property type="nucleotide sequence ID" value="NZ_SZQA01000001.1"/>
</dbReference>
<organism evidence="1 2">
    <name type="scientific">Herbidospora galbida</name>
    <dbReference type="NCBI Taxonomy" id="2575442"/>
    <lineage>
        <taxon>Bacteria</taxon>
        <taxon>Bacillati</taxon>
        <taxon>Actinomycetota</taxon>
        <taxon>Actinomycetes</taxon>
        <taxon>Streptosporangiales</taxon>
        <taxon>Streptosporangiaceae</taxon>
        <taxon>Herbidospora</taxon>
    </lineage>
</organism>
<dbReference type="Proteomes" id="UP000308705">
    <property type="component" value="Unassembled WGS sequence"/>
</dbReference>
<comment type="caution">
    <text evidence="1">The sequence shown here is derived from an EMBL/GenBank/DDBJ whole genome shotgun (WGS) entry which is preliminary data.</text>
</comment>
<gene>
    <name evidence="1" type="ORF">FDA94_02030</name>
</gene>
<dbReference type="AlphaFoldDB" id="A0A4U3MPF5"/>
<sequence>MKRIWLVTGATVVLTDRRTDGAAELVAALDAPDTPLRPAFGNDPLDRLTAAAKRERDAWESLSRGTDFDE</sequence>